<evidence type="ECO:0000256" key="2">
    <source>
        <dbReference type="ARBA" id="ARBA00023284"/>
    </source>
</evidence>
<evidence type="ECO:0000259" key="3">
    <source>
        <dbReference type="PROSITE" id="PS51352"/>
    </source>
</evidence>
<evidence type="ECO:0000313" key="7">
    <source>
        <dbReference type="Proteomes" id="UP000283589"/>
    </source>
</evidence>
<dbReference type="Gene3D" id="3.40.30.10">
    <property type="entry name" value="Glutaredoxin"/>
    <property type="match status" value="1"/>
</dbReference>
<protein>
    <submittedName>
        <fullName evidence="4">DUF255 domain-containing protein</fullName>
    </submittedName>
</protein>
<keyword evidence="1" id="KW-0732">Signal</keyword>
<dbReference type="Proteomes" id="UP000286063">
    <property type="component" value="Unassembled WGS sequence"/>
</dbReference>
<gene>
    <name evidence="4" type="ORF">DWW18_17555</name>
    <name evidence="6" type="ORF">DWZ68_18150</name>
    <name evidence="5" type="ORF">DXA50_12395</name>
</gene>
<dbReference type="Proteomes" id="UP000283589">
    <property type="component" value="Unassembled WGS sequence"/>
</dbReference>
<dbReference type="Pfam" id="PF13899">
    <property type="entry name" value="Thioredoxin_7"/>
    <property type="match status" value="1"/>
</dbReference>
<dbReference type="PANTHER" id="PTHR15337:SF11">
    <property type="entry name" value="THIOREDOXIN DOMAIN-CONTAINING PROTEIN"/>
    <property type="match status" value="1"/>
</dbReference>
<name>A0A412WVN3_9BACT</name>
<proteinExistence type="predicted"/>
<dbReference type="RefSeq" id="WP_117775174.1">
    <property type="nucleotide sequence ID" value="NZ_CABJDM010000049.1"/>
</dbReference>
<evidence type="ECO:0000313" key="4">
    <source>
        <dbReference type="EMBL" id="RGV31413.1"/>
    </source>
</evidence>
<dbReference type="EMBL" id="QRZA01000033">
    <property type="protein sequence ID" value="RGV31413.1"/>
    <property type="molecule type" value="Genomic_DNA"/>
</dbReference>
<keyword evidence="2" id="KW-0676">Redox-active center</keyword>
<dbReference type="InterPro" id="IPR036249">
    <property type="entry name" value="Thioredoxin-like_sf"/>
</dbReference>
<organism evidence="4 7">
    <name type="scientific">Butyricimonas virosa</name>
    <dbReference type="NCBI Taxonomy" id="544645"/>
    <lineage>
        <taxon>Bacteria</taxon>
        <taxon>Pseudomonadati</taxon>
        <taxon>Bacteroidota</taxon>
        <taxon>Bacteroidia</taxon>
        <taxon>Bacteroidales</taxon>
        <taxon>Odoribacteraceae</taxon>
        <taxon>Butyricimonas</taxon>
    </lineage>
</organism>
<evidence type="ECO:0000313" key="5">
    <source>
        <dbReference type="EMBL" id="RGY15929.1"/>
    </source>
</evidence>
<dbReference type="SUPFAM" id="SSF52833">
    <property type="entry name" value="Thioredoxin-like"/>
    <property type="match status" value="1"/>
</dbReference>
<dbReference type="OrthoDB" id="9811036at2"/>
<evidence type="ECO:0000313" key="6">
    <source>
        <dbReference type="EMBL" id="RHM38096.1"/>
    </source>
</evidence>
<dbReference type="Proteomes" id="UP000286038">
    <property type="component" value="Unassembled WGS sequence"/>
</dbReference>
<evidence type="ECO:0000256" key="1">
    <source>
        <dbReference type="ARBA" id="ARBA00022729"/>
    </source>
</evidence>
<dbReference type="InterPro" id="IPR051099">
    <property type="entry name" value="AGR/TXD"/>
</dbReference>
<feature type="domain" description="Thioredoxin" evidence="3">
    <location>
        <begin position="9"/>
        <end position="135"/>
    </location>
</feature>
<evidence type="ECO:0000313" key="9">
    <source>
        <dbReference type="Proteomes" id="UP000286063"/>
    </source>
</evidence>
<dbReference type="AlphaFoldDB" id="A0A412WVN3"/>
<dbReference type="InterPro" id="IPR017937">
    <property type="entry name" value="Thioredoxin_CS"/>
</dbReference>
<dbReference type="InterPro" id="IPR013766">
    <property type="entry name" value="Thioredoxin_domain"/>
</dbReference>
<dbReference type="PROSITE" id="PS00194">
    <property type="entry name" value="THIOREDOXIN_1"/>
    <property type="match status" value="1"/>
</dbReference>
<dbReference type="EMBL" id="QSCR01000022">
    <property type="protein sequence ID" value="RGY15929.1"/>
    <property type="molecule type" value="Genomic_DNA"/>
</dbReference>
<dbReference type="PROSITE" id="PS51352">
    <property type="entry name" value="THIOREDOXIN_2"/>
    <property type="match status" value="1"/>
</dbReference>
<dbReference type="EMBL" id="QRPV01000049">
    <property type="protein sequence ID" value="RHM38096.1"/>
    <property type="molecule type" value="Genomic_DNA"/>
</dbReference>
<dbReference type="STRING" id="1121130.GCA_000519105_02805"/>
<evidence type="ECO:0000313" key="8">
    <source>
        <dbReference type="Proteomes" id="UP000286038"/>
    </source>
</evidence>
<accession>A0A412WVN3</accession>
<dbReference type="PANTHER" id="PTHR15337">
    <property type="entry name" value="ANTERIOR GRADIENT PROTEIN-RELATED"/>
    <property type="match status" value="1"/>
</dbReference>
<sequence>MKKILLIYVGILYSVLAFGQTNFQKLTLNEACEKAKAEGKMVFVDLYTSWCGPCKVMAADVFPNVQLGEFMNKHFVCVKYDTGAEEDGKNLEKKFNVQVYPTFLLLNTNQGLENQIVGATIDPLEFKKMVEEAMSASIASLGKQYGEGNREASFLTNYLQELLKAQMIREAQEVRVELFKVISDAEKSNREYWYIYDNQILSPICSEPMDFLFAHFDQFRESMGEEKVLERISMAFEMKLRDMIRGREKMDDLDKVIKQMKPHHFNSRARLDVYVSLAQALRAAWADNKNKEKIEKVLVLCEKEFPKIDGEDLVWFYFPVTIFIAGSGTEEQYARVVKLHEYIYEHTEHRPLQIGLGNMLNARNQKQD</sequence>
<comment type="caution">
    <text evidence="4">The sequence shown here is derived from an EMBL/GenBank/DDBJ whole genome shotgun (WGS) entry which is preliminary data.</text>
</comment>
<reference evidence="7 8" key="1">
    <citation type="submission" date="2018-08" db="EMBL/GenBank/DDBJ databases">
        <title>A genome reference for cultivated species of the human gut microbiota.</title>
        <authorList>
            <person name="Zou Y."/>
            <person name="Xue W."/>
            <person name="Luo G."/>
        </authorList>
    </citation>
    <scope>NUCLEOTIDE SEQUENCE [LARGE SCALE GENOMIC DNA]</scope>
    <source>
        <strain evidence="4 7">AF14-49</strain>
        <strain evidence="6 8">AF34-33</strain>
        <strain evidence="5 9">OF02-7</strain>
    </source>
</reference>